<accession>A0A0P1ADE0</accession>
<reference evidence="2" key="1">
    <citation type="submission" date="2014-09" db="EMBL/GenBank/DDBJ databases">
        <authorList>
            <person name="Sharma Rahul"/>
            <person name="Thines Marco"/>
        </authorList>
    </citation>
    <scope>NUCLEOTIDE SEQUENCE [LARGE SCALE GENOMIC DNA]</scope>
</reference>
<proteinExistence type="predicted"/>
<dbReference type="Proteomes" id="UP000054928">
    <property type="component" value="Unassembled WGS sequence"/>
</dbReference>
<protein>
    <submittedName>
        <fullName evidence="1">Uncharacterized protein</fullName>
    </submittedName>
</protein>
<dbReference type="OrthoDB" id="46868at2759"/>
<evidence type="ECO:0000313" key="1">
    <source>
        <dbReference type="EMBL" id="CEG38993.1"/>
    </source>
</evidence>
<dbReference type="RefSeq" id="XP_024575362.1">
    <property type="nucleotide sequence ID" value="XM_024724491.1"/>
</dbReference>
<organism evidence="1 2">
    <name type="scientific">Plasmopara halstedii</name>
    <name type="common">Downy mildew of sunflower</name>
    <dbReference type="NCBI Taxonomy" id="4781"/>
    <lineage>
        <taxon>Eukaryota</taxon>
        <taxon>Sar</taxon>
        <taxon>Stramenopiles</taxon>
        <taxon>Oomycota</taxon>
        <taxon>Peronosporomycetes</taxon>
        <taxon>Peronosporales</taxon>
        <taxon>Peronosporaceae</taxon>
        <taxon>Plasmopara</taxon>
    </lineage>
</organism>
<keyword evidence="2" id="KW-1185">Reference proteome</keyword>
<dbReference type="EMBL" id="CCYD01000349">
    <property type="protein sequence ID" value="CEG38993.1"/>
    <property type="molecule type" value="Genomic_DNA"/>
</dbReference>
<dbReference type="AlphaFoldDB" id="A0A0P1ADE0"/>
<sequence length="113" mass="12735">MEEVEQAEHILGGIWRYVCTNLSIHQSDTSAQQSLTFSNGEEQALGAKMSEAINAYRRALTNAHDWIGDMQDSKEAQLVAQELEKHNAQIHSHMTNCRKVLVAYLQRAQNQAP</sequence>
<name>A0A0P1ADE0_PLAHL</name>
<evidence type="ECO:0000313" key="2">
    <source>
        <dbReference type="Proteomes" id="UP000054928"/>
    </source>
</evidence>
<dbReference type="GeneID" id="36404113"/>